<feature type="region of interest" description="Disordered" evidence="1">
    <location>
        <begin position="1"/>
        <end position="104"/>
    </location>
</feature>
<accession>A0ABP0Q8D8</accession>
<protein>
    <submittedName>
        <fullName evidence="3">Craniofacial development protein 1</fullName>
    </submittedName>
</protein>
<evidence type="ECO:0000259" key="2">
    <source>
        <dbReference type="PROSITE" id="PS51279"/>
    </source>
</evidence>
<feature type="compositionally biased region" description="Acidic residues" evidence="1">
    <location>
        <begin position="13"/>
        <end position="26"/>
    </location>
</feature>
<dbReference type="PANTHER" id="PTHR48407">
    <property type="entry name" value="CRANIOFACIAL DEVELOPMENT PROTEIN 1"/>
    <property type="match status" value="1"/>
</dbReference>
<evidence type="ECO:0000313" key="4">
    <source>
        <dbReference type="Proteomes" id="UP001642464"/>
    </source>
</evidence>
<sequence length="321" mass="35825">MVTIATASFPDSDHEDEDFEIPEAQEGDTKETAEIPVKPKNDRKRQRRTEDLWKEMQQEELQSAKRWVKRPCPDQLFRSLQRRNVTEKGDTTESPKRKQHEILTQLANYSQVAVEGQEMPSAREMKQKVRAGSCSRLTTPGSSRVTKAAMLAEVSKYGVSNDPNPSAAEMKKKIRFSREELSAVSGEPVESKMVRATVVQESVRFAGQTLTIERALVPGSAEEQRYLRTQKRRSNAKLGGGLAALDKLLGISRDKELNTMDKSGLDWSRHKEEAGLKDLRRDRRAGALERSAFLQRAAMRAQSAAKAAMRAAARAAGAKAS</sequence>
<feature type="domain" description="BCNT-C" evidence="2">
    <location>
        <begin position="239"/>
        <end position="315"/>
    </location>
</feature>
<keyword evidence="4" id="KW-1185">Reference proteome</keyword>
<feature type="compositionally biased region" description="Basic and acidic residues" evidence="1">
    <location>
        <begin position="48"/>
        <end position="57"/>
    </location>
</feature>
<feature type="compositionally biased region" description="Basic and acidic residues" evidence="1">
    <location>
        <begin position="84"/>
        <end position="96"/>
    </location>
</feature>
<dbReference type="InterPro" id="IPR027124">
    <property type="entry name" value="Swc5/CFDP1/2"/>
</dbReference>
<gene>
    <name evidence="3" type="ORF">SCF082_LOCUS40077</name>
</gene>
<feature type="compositionally biased region" description="Basic and acidic residues" evidence="1">
    <location>
        <begin position="27"/>
        <end position="40"/>
    </location>
</feature>
<feature type="region of interest" description="Disordered" evidence="1">
    <location>
        <begin position="117"/>
        <end position="142"/>
    </location>
</feature>
<dbReference type="Pfam" id="PF07572">
    <property type="entry name" value="BCNT"/>
    <property type="match status" value="1"/>
</dbReference>
<reference evidence="3 4" key="1">
    <citation type="submission" date="2024-02" db="EMBL/GenBank/DDBJ databases">
        <authorList>
            <person name="Chen Y."/>
            <person name="Shah S."/>
            <person name="Dougan E. K."/>
            <person name="Thang M."/>
            <person name="Chan C."/>
        </authorList>
    </citation>
    <scope>NUCLEOTIDE SEQUENCE [LARGE SCALE GENOMIC DNA]</scope>
</reference>
<dbReference type="InterPro" id="IPR011421">
    <property type="entry name" value="BCNT-C"/>
</dbReference>
<dbReference type="PROSITE" id="PS51279">
    <property type="entry name" value="BCNT_C"/>
    <property type="match status" value="1"/>
</dbReference>
<organism evidence="3 4">
    <name type="scientific">Durusdinium trenchii</name>
    <dbReference type="NCBI Taxonomy" id="1381693"/>
    <lineage>
        <taxon>Eukaryota</taxon>
        <taxon>Sar</taxon>
        <taxon>Alveolata</taxon>
        <taxon>Dinophyceae</taxon>
        <taxon>Suessiales</taxon>
        <taxon>Symbiodiniaceae</taxon>
        <taxon>Durusdinium</taxon>
    </lineage>
</organism>
<dbReference type="EMBL" id="CAXAMM010039180">
    <property type="protein sequence ID" value="CAK9084496.1"/>
    <property type="molecule type" value="Genomic_DNA"/>
</dbReference>
<dbReference type="Proteomes" id="UP001642464">
    <property type="component" value="Unassembled WGS sequence"/>
</dbReference>
<name>A0ABP0Q8D8_9DINO</name>
<proteinExistence type="predicted"/>
<dbReference type="PANTHER" id="PTHR48407:SF1">
    <property type="entry name" value="CRANIOFACIAL DEVELOPMENT PROTEIN 1"/>
    <property type="match status" value="1"/>
</dbReference>
<comment type="caution">
    <text evidence="3">The sequence shown here is derived from an EMBL/GenBank/DDBJ whole genome shotgun (WGS) entry which is preliminary data.</text>
</comment>
<evidence type="ECO:0000313" key="3">
    <source>
        <dbReference type="EMBL" id="CAK9084496.1"/>
    </source>
</evidence>
<evidence type="ECO:0000256" key="1">
    <source>
        <dbReference type="SAM" id="MobiDB-lite"/>
    </source>
</evidence>